<reference evidence="15" key="1">
    <citation type="journal article" date="2020" name="Stud. Mycol.">
        <title>101 Dothideomycetes genomes: a test case for predicting lifestyles and emergence of pathogens.</title>
        <authorList>
            <person name="Haridas S."/>
            <person name="Albert R."/>
            <person name="Binder M."/>
            <person name="Bloem J."/>
            <person name="Labutti K."/>
            <person name="Salamov A."/>
            <person name="Andreopoulos B."/>
            <person name="Baker S."/>
            <person name="Barry K."/>
            <person name="Bills G."/>
            <person name="Bluhm B."/>
            <person name="Cannon C."/>
            <person name="Castanera R."/>
            <person name="Culley D."/>
            <person name="Daum C."/>
            <person name="Ezra D."/>
            <person name="Gonzalez J."/>
            <person name="Henrissat B."/>
            <person name="Kuo A."/>
            <person name="Liang C."/>
            <person name="Lipzen A."/>
            <person name="Lutzoni F."/>
            <person name="Magnuson J."/>
            <person name="Mondo S."/>
            <person name="Nolan M."/>
            <person name="Ohm R."/>
            <person name="Pangilinan J."/>
            <person name="Park H.-J."/>
            <person name="Ramirez L."/>
            <person name="Alfaro M."/>
            <person name="Sun H."/>
            <person name="Tritt A."/>
            <person name="Yoshinaga Y."/>
            <person name="Zwiers L.-H."/>
            <person name="Turgeon B."/>
            <person name="Goodwin S."/>
            <person name="Spatafora J."/>
            <person name="Crous P."/>
            <person name="Grigoriev I."/>
        </authorList>
    </citation>
    <scope>NUCLEOTIDE SEQUENCE</scope>
    <source>
        <strain evidence="15">CBS 379.55</strain>
    </source>
</reference>
<dbReference type="PANTHER" id="PTHR15451">
    <property type="entry name" value="ERGOSTEROL BIOSYNTHETIC PROTEIN 28-RELATED"/>
    <property type="match status" value="1"/>
</dbReference>
<dbReference type="GO" id="GO:0016126">
    <property type="term" value="P:sterol biosynthetic process"/>
    <property type="evidence" value="ECO:0007669"/>
    <property type="project" value="UniProtKB-KW"/>
</dbReference>
<accession>A0A6A6JH45</accession>
<evidence type="ECO:0000256" key="4">
    <source>
        <dbReference type="ARBA" id="ARBA00022692"/>
    </source>
</evidence>
<keyword evidence="3" id="KW-0444">Lipid biosynthesis</keyword>
<evidence type="ECO:0000256" key="5">
    <source>
        <dbReference type="ARBA" id="ARBA00022824"/>
    </source>
</evidence>
<evidence type="ECO:0000256" key="7">
    <source>
        <dbReference type="ARBA" id="ARBA00022989"/>
    </source>
</evidence>
<dbReference type="AlphaFoldDB" id="A0A6A6JH45"/>
<dbReference type="GO" id="GO:0030674">
    <property type="term" value="F:protein-macromolecule adaptor activity"/>
    <property type="evidence" value="ECO:0007669"/>
    <property type="project" value="TreeGrafter"/>
</dbReference>
<dbReference type="OrthoDB" id="6485510at2759"/>
<gene>
    <name evidence="15" type="ORF">EI97DRAFT_434104</name>
</gene>
<feature type="compositionally biased region" description="Low complexity" evidence="13">
    <location>
        <begin position="45"/>
        <end position="61"/>
    </location>
</feature>
<dbReference type="Proteomes" id="UP000800097">
    <property type="component" value="Unassembled WGS sequence"/>
</dbReference>
<evidence type="ECO:0000313" key="15">
    <source>
        <dbReference type="EMBL" id="KAF2275687.1"/>
    </source>
</evidence>
<dbReference type="GO" id="GO:0005789">
    <property type="term" value="C:endoplasmic reticulum membrane"/>
    <property type="evidence" value="ECO:0007669"/>
    <property type="project" value="UniProtKB-SubCell"/>
</dbReference>
<evidence type="ECO:0000256" key="11">
    <source>
        <dbReference type="ARBA" id="ARBA00023166"/>
    </source>
</evidence>
<dbReference type="InterPro" id="IPR005352">
    <property type="entry name" value="Erg28"/>
</dbReference>
<evidence type="ECO:0000256" key="2">
    <source>
        <dbReference type="ARBA" id="ARBA00005377"/>
    </source>
</evidence>
<keyword evidence="8" id="KW-0756">Sterol biosynthesis</keyword>
<evidence type="ECO:0000313" key="16">
    <source>
        <dbReference type="Proteomes" id="UP000800097"/>
    </source>
</evidence>
<dbReference type="RefSeq" id="XP_033653226.1">
    <property type="nucleotide sequence ID" value="XM_033798534.1"/>
</dbReference>
<dbReference type="EMBL" id="ML986496">
    <property type="protein sequence ID" value="KAF2275687.1"/>
    <property type="molecule type" value="Genomic_DNA"/>
</dbReference>
<keyword evidence="6" id="KW-0752">Steroid biosynthesis</keyword>
<organism evidence="15 16">
    <name type="scientific">Westerdykella ornata</name>
    <dbReference type="NCBI Taxonomy" id="318751"/>
    <lineage>
        <taxon>Eukaryota</taxon>
        <taxon>Fungi</taxon>
        <taxon>Dikarya</taxon>
        <taxon>Ascomycota</taxon>
        <taxon>Pezizomycotina</taxon>
        <taxon>Dothideomycetes</taxon>
        <taxon>Pleosporomycetidae</taxon>
        <taxon>Pleosporales</taxon>
        <taxon>Sporormiaceae</taxon>
        <taxon>Westerdykella</taxon>
    </lineage>
</organism>
<keyword evidence="5" id="KW-0256">Endoplasmic reticulum</keyword>
<keyword evidence="11" id="KW-1207">Sterol metabolism</keyword>
<evidence type="ECO:0000256" key="10">
    <source>
        <dbReference type="ARBA" id="ARBA00023136"/>
    </source>
</evidence>
<comment type="subcellular location">
    <subcellularLocation>
        <location evidence="1">Endoplasmic reticulum membrane</location>
        <topology evidence="1">Multi-pass membrane protein</topology>
    </subcellularLocation>
</comment>
<protein>
    <submittedName>
        <fullName evidence="15">Erg28 protein</fullName>
    </submittedName>
</protein>
<keyword evidence="12" id="KW-0753">Steroid metabolism</keyword>
<feature type="transmembrane region" description="Helical" evidence="14">
    <location>
        <begin position="120"/>
        <end position="140"/>
    </location>
</feature>
<sequence>MASLTSYLPQTPGLLPKWFLLLSIVSIGNSIQAYTSLGPTRRVYSGTSSPSSRTPSSSSSPVNPLSARTFGTWTLLASIIRLYAAYHITNPQVYELAFWTYAVAWAHFFSEWWVFGTARWGPGLMGPVVISSVSLVWMWVQWGVYHGA</sequence>
<evidence type="ECO:0000256" key="13">
    <source>
        <dbReference type="SAM" id="MobiDB-lite"/>
    </source>
</evidence>
<evidence type="ECO:0000256" key="12">
    <source>
        <dbReference type="ARBA" id="ARBA00023221"/>
    </source>
</evidence>
<dbReference type="Pfam" id="PF03694">
    <property type="entry name" value="Erg28"/>
    <property type="match status" value="1"/>
</dbReference>
<keyword evidence="7 14" id="KW-1133">Transmembrane helix</keyword>
<feature type="transmembrane region" description="Helical" evidence="14">
    <location>
        <begin position="96"/>
        <end position="114"/>
    </location>
</feature>
<evidence type="ECO:0000256" key="9">
    <source>
        <dbReference type="ARBA" id="ARBA00023098"/>
    </source>
</evidence>
<comment type="similarity">
    <text evidence="2">Belongs to the ERG28 family.</text>
</comment>
<dbReference type="PANTHER" id="PTHR15451:SF19">
    <property type="entry name" value="ERGOSTEROL BIOSYNTHETIC PROTEIN 28 HOMOLOG"/>
    <property type="match status" value="1"/>
</dbReference>
<keyword evidence="4 14" id="KW-0812">Transmembrane</keyword>
<evidence type="ECO:0000256" key="1">
    <source>
        <dbReference type="ARBA" id="ARBA00004477"/>
    </source>
</evidence>
<evidence type="ECO:0000256" key="6">
    <source>
        <dbReference type="ARBA" id="ARBA00022955"/>
    </source>
</evidence>
<proteinExistence type="inferred from homology"/>
<keyword evidence="10 14" id="KW-0472">Membrane</keyword>
<evidence type="ECO:0000256" key="3">
    <source>
        <dbReference type="ARBA" id="ARBA00022516"/>
    </source>
</evidence>
<evidence type="ECO:0000256" key="14">
    <source>
        <dbReference type="SAM" id="Phobius"/>
    </source>
</evidence>
<keyword evidence="16" id="KW-1185">Reference proteome</keyword>
<keyword evidence="9" id="KW-0443">Lipid metabolism</keyword>
<feature type="region of interest" description="Disordered" evidence="13">
    <location>
        <begin position="45"/>
        <end position="64"/>
    </location>
</feature>
<name>A0A6A6JH45_WESOR</name>
<dbReference type="GeneID" id="54551709"/>
<evidence type="ECO:0000256" key="8">
    <source>
        <dbReference type="ARBA" id="ARBA00023011"/>
    </source>
</evidence>